<evidence type="ECO:0000256" key="3">
    <source>
        <dbReference type="ARBA" id="ARBA00022801"/>
    </source>
</evidence>
<dbReference type="InterPro" id="IPR053138">
    <property type="entry name" value="N-alpha-Ac-DABA_deacetylase"/>
</dbReference>
<dbReference type="Proteomes" id="UP001405405">
    <property type="component" value="Unassembled WGS sequence"/>
</dbReference>
<feature type="domain" description="Succinylglutamate desuccinylase/Aspartoacylase catalytic" evidence="5">
    <location>
        <begin position="22"/>
        <end position="120"/>
    </location>
</feature>
<dbReference type="SUPFAM" id="SSF53187">
    <property type="entry name" value="Zn-dependent exopeptidases"/>
    <property type="match status" value="1"/>
</dbReference>
<dbReference type="PANTHER" id="PTHR37326">
    <property type="entry name" value="BLL3975 PROTEIN"/>
    <property type="match status" value="1"/>
</dbReference>
<organism evidence="6 7">
    <name type="scientific">Chromobacterium indicum</name>
    <dbReference type="NCBI Taxonomy" id="3110228"/>
    <lineage>
        <taxon>Bacteria</taxon>
        <taxon>Pseudomonadati</taxon>
        <taxon>Pseudomonadota</taxon>
        <taxon>Betaproteobacteria</taxon>
        <taxon>Neisseriales</taxon>
        <taxon>Chromobacteriaceae</taxon>
        <taxon>Chromobacterium</taxon>
    </lineage>
</organism>
<dbReference type="Gene3D" id="3.40.630.10">
    <property type="entry name" value="Zn peptidases"/>
    <property type="match status" value="1"/>
</dbReference>
<evidence type="ECO:0000313" key="6">
    <source>
        <dbReference type="EMBL" id="MEN7431999.1"/>
    </source>
</evidence>
<keyword evidence="3" id="KW-0378">Hydrolase</keyword>
<dbReference type="InterPro" id="IPR055438">
    <property type="entry name" value="AstE_AspA_cat"/>
</dbReference>
<dbReference type="PANTHER" id="PTHR37326:SF1">
    <property type="entry name" value="BLL3975 PROTEIN"/>
    <property type="match status" value="1"/>
</dbReference>
<dbReference type="RefSeq" id="WP_346789256.1">
    <property type="nucleotide sequence ID" value="NZ_JAYFSJ010000010.1"/>
</dbReference>
<evidence type="ECO:0000256" key="2">
    <source>
        <dbReference type="ARBA" id="ARBA00022723"/>
    </source>
</evidence>
<accession>A0ABV0CPM4</accession>
<name>A0ABV0CPM4_9NEIS</name>
<keyword evidence="2" id="KW-0479">Metal-binding</keyword>
<evidence type="ECO:0000256" key="1">
    <source>
        <dbReference type="ARBA" id="ARBA00001947"/>
    </source>
</evidence>
<comment type="cofactor">
    <cofactor evidence="1">
        <name>Zn(2+)</name>
        <dbReference type="ChEBI" id="CHEBI:29105"/>
    </cofactor>
</comment>
<evidence type="ECO:0000256" key="4">
    <source>
        <dbReference type="ARBA" id="ARBA00022833"/>
    </source>
</evidence>
<sequence length="330" mass="35661">MAQVNPGWPLAFSSHSYQALADGPALIVTGAVHGNEVCGAIAIRRVMAELERGALSLRAGRLTLVPVANALAYRLGQRGGDRNLNRNLAPCDHPRDYEDHVANWLCPLLAEHQVLLDLHSFQSPGQPFVFLGPADNDGELEPFVHAACEEALARRLGVADAVDGWLSTYALGVARRRQSPAGDARLAELNADPRYGVGTTEYMRSQGGWALTLECGQHADPAAPEIAYQAILNTLAHLGMVDAPDPAPQPMALLSLYEVVDKRDDADSFARAWSSFDSVRQGELIGRRADGSPMLAPDDARIVFPNPRAQAGQEWFYLAKPSARLENGQS</sequence>
<comment type="caution">
    <text evidence="6">The sequence shown here is derived from an EMBL/GenBank/DDBJ whole genome shotgun (WGS) entry which is preliminary data.</text>
</comment>
<protein>
    <submittedName>
        <fullName evidence="6">Succinylglutamate desuccinylase/aspartoacylase family protein</fullName>
    </submittedName>
</protein>
<dbReference type="Pfam" id="PF24827">
    <property type="entry name" value="AstE_AspA_cat"/>
    <property type="match status" value="1"/>
</dbReference>
<dbReference type="EMBL" id="JAYFSJ010000010">
    <property type="protein sequence ID" value="MEN7431999.1"/>
    <property type="molecule type" value="Genomic_DNA"/>
</dbReference>
<keyword evidence="7" id="KW-1185">Reference proteome</keyword>
<evidence type="ECO:0000259" key="5">
    <source>
        <dbReference type="Pfam" id="PF24827"/>
    </source>
</evidence>
<reference evidence="6 7" key="1">
    <citation type="submission" date="2023-12" db="EMBL/GenBank/DDBJ databases">
        <title>Chromobacterium sp. strain TRC.1.1.SA producing antimicrobial pigment.</title>
        <authorList>
            <person name="Verma N."/>
            <person name="Choksket S."/>
            <person name="Pinnaka A.K."/>
            <person name="Korpole S."/>
        </authorList>
    </citation>
    <scope>NUCLEOTIDE SEQUENCE [LARGE SCALE GENOMIC DNA]</scope>
    <source>
        <strain evidence="6 7">TRC1.1.SA</strain>
    </source>
</reference>
<proteinExistence type="predicted"/>
<gene>
    <name evidence="6" type="ORF">VA599_14685</name>
</gene>
<keyword evidence="4" id="KW-0862">Zinc</keyword>
<evidence type="ECO:0000313" key="7">
    <source>
        <dbReference type="Proteomes" id="UP001405405"/>
    </source>
</evidence>